<feature type="domain" description="HTH araC/xylS-type" evidence="4">
    <location>
        <begin position="213"/>
        <end position="316"/>
    </location>
</feature>
<dbReference type="InterPro" id="IPR009057">
    <property type="entry name" value="Homeodomain-like_sf"/>
</dbReference>
<dbReference type="PANTHER" id="PTHR47894:SF4">
    <property type="entry name" value="HTH-TYPE TRANSCRIPTIONAL REGULATOR GADX"/>
    <property type="match status" value="1"/>
</dbReference>
<dbReference type="SMART" id="SM00342">
    <property type="entry name" value="HTH_ARAC"/>
    <property type="match status" value="1"/>
</dbReference>
<dbReference type="Pfam" id="PF12833">
    <property type="entry name" value="HTH_18"/>
    <property type="match status" value="1"/>
</dbReference>
<organism evidence="5 6">
    <name type="scientific">Vibrio olivae</name>
    <dbReference type="NCBI Taxonomy" id="1243002"/>
    <lineage>
        <taxon>Bacteria</taxon>
        <taxon>Pseudomonadati</taxon>
        <taxon>Pseudomonadota</taxon>
        <taxon>Gammaproteobacteria</taxon>
        <taxon>Vibrionales</taxon>
        <taxon>Vibrionaceae</taxon>
        <taxon>Vibrio</taxon>
    </lineage>
</organism>
<dbReference type="Proteomes" id="UP001589645">
    <property type="component" value="Unassembled WGS sequence"/>
</dbReference>
<evidence type="ECO:0000256" key="1">
    <source>
        <dbReference type="ARBA" id="ARBA00023015"/>
    </source>
</evidence>
<dbReference type="Gene3D" id="1.10.10.60">
    <property type="entry name" value="Homeodomain-like"/>
    <property type="match status" value="1"/>
</dbReference>
<name>A0ABV5HR94_9VIBR</name>
<keyword evidence="6" id="KW-1185">Reference proteome</keyword>
<accession>A0ABV5HR94</accession>
<keyword evidence="1" id="KW-0805">Transcription regulation</keyword>
<evidence type="ECO:0000256" key="2">
    <source>
        <dbReference type="ARBA" id="ARBA00023125"/>
    </source>
</evidence>
<reference evidence="5 6" key="1">
    <citation type="submission" date="2024-09" db="EMBL/GenBank/DDBJ databases">
        <authorList>
            <person name="Sun Q."/>
            <person name="Mori K."/>
        </authorList>
    </citation>
    <scope>NUCLEOTIDE SEQUENCE [LARGE SCALE GENOMIC DNA]</scope>
    <source>
        <strain evidence="5 6">CECT 8064</strain>
    </source>
</reference>
<keyword evidence="3" id="KW-0804">Transcription</keyword>
<evidence type="ECO:0000256" key="3">
    <source>
        <dbReference type="ARBA" id="ARBA00023163"/>
    </source>
</evidence>
<keyword evidence="2" id="KW-0238">DNA-binding</keyword>
<evidence type="ECO:0000313" key="6">
    <source>
        <dbReference type="Proteomes" id="UP001589645"/>
    </source>
</evidence>
<gene>
    <name evidence="5" type="ORF">ACFFUV_17525</name>
</gene>
<dbReference type="RefSeq" id="WP_390195231.1">
    <property type="nucleotide sequence ID" value="NZ_JBHMEP010000007.1"/>
</dbReference>
<comment type="caution">
    <text evidence="5">The sequence shown here is derived from an EMBL/GenBank/DDBJ whole genome shotgun (WGS) entry which is preliminary data.</text>
</comment>
<dbReference type="PANTHER" id="PTHR47894">
    <property type="entry name" value="HTH-TYPE TRANSCRIPTIONAL REGULATOR GADX"/>
    <property type="match status" value="1"/>
</dbReference>
<dbReference type="EMBL" id="JBHMEP010000007">
    <property type="protein sequence ID" value="MFB9136771.1"/>
    <property type="molecule type" value="Genomic_DNA"/>
</dbReference>
<dbReference type="SUPFAM" id="SSF46689">
    <property type="entry name" value="Homeodomain-like"/>
    <property type="match status" value="1"/>
</dbReference>
<proteinExistence type="predicted"/>
<dbReference type="InterPro" id="IPR018060">
    <property type="entry name" value="HTH_AraC"/>
</dbReference>
<sequence length="321" mass="37295">MDQLKSTCHISEYELALHHGRIDKDPYGKLMDLLYKDHRQLMLTELMQDPAKILAGFYASFPELVSYCINSESIFELLTRYLEFRFIVGSCDELTCQSEQQYTRLRYTDEFISHKTSYSALANFINLYGMAKIIDPNLSVEIKLTGNPVLKKSIYEEVFNTKVIWNNAYNDMYFLNHQVKKCSQIYNPNIIKIQRSALIDIGIEIGQKNYFSTIIKTIIRDKVEKNRPSNESNLLNSVCSEVNISRWTLYRKLSQENTTFSALLKSVRLDMSLHFLLHSRCSVQEISDRTGFGSSSAFSRFFYTNMGMAPLNYRKVKSQIN</sequence>
<evidence type="ECO:0000259" key="4">
    <source>
        <dbReference type="PROSITE" id="PS01124"/>
    </source>
</evidence>
<evidence type="ECO:0000313" key="5">
    <source>
        <dbReference type="EMBL" id="MFB9136771.1"/>
    </source>
</evidence>
<protein>
    <submittedName>
        <fullName evidence="5">Helix-turn-helix transcriptional regulator</fullName>
    </submittedName>
</protein>
<dbReference type="PROSITE" id="PS01124">
    <property type="entry name" value="HTH_ARAC_FAMILY_2"/>
    <property type="match status" value="1"/>
</dbReference>